<dbReference type="Pfam" id="PF13947">
    <property type="entry name" value="GUB_WAK_bind"/>
    <property type="match status" value="1"/>
</dbReference>
<organism evidence="15 16">
    <name type="scientific">Manihot esculenta</name>
    <name type="common">Cassava</name>
    <name type="synonym">Jatropha manihot</name>
    <dbReference type="NCBI Taxonomy" id="3983"/>
    <lineage>
        <taxon>Eukaryota</taxon>
        <taxon>Viridiplantae</taxon>
        <taxon>Streptophyta</taxon>
        <taxon>Embryophyta</taxon>
        <taxon>Tracheophyta</taxon>
        <taxon>Spermatophyta</taxon>
        <taxon>Magnoliopsida</taxon>
        <taxon>eudicotyledons</taxon>
        <taxon>Gunneridae</taxon>
        <taxon>Pentapetalae</taxon>
        <taxon>rosids</taxon>
        <taxon>fabids</taxon>
        <taxon>Malpighiales</taxon>
        <taxon>Euphorbiaceae</taxon>
        <taxon>Crotonoideae</taxon>
        <taxon>Manihoteae</taxon>
        <taxon>Manihot</taxon>
    </lineage>
</organism>
<evidence type="ECO:0000256" key="5">
    <source>
        <dbReference type="ARBA" id="ARBA00022729"/>
    </source>
</evidence>
<evidence type="ECO:0000256" key="13">
    <source>
        <dbReference type="SAM" id="Phobius"/>
    </source>
</evidence>
<comment type="subcellular location">
    <subcellularLocation>
        <location evidence="1">Membrane</location>
        <topology evidence="1">Single-pass type I membrane protein</topology>
    </subcellularLocation>
</comment>
<evidence type="ECO:0000313" key="15">
    <source>
        <dbReference type="EMBL" id="OAY37633.1"/>
    </source>
</evidence>
<reference evidence="16" key="1">
    <citation type="journal article" date="2016" name="Nat. Biotechnol.">
        <title>Sequencing wild and cultivated cassava and related species reveals extensive interspecific hybridization and genetic diversity.</title>
        <authorList>
            <person name="Bredeson J.V."/>
            <person name="Lyons J.B."/>
            <person name="Prochnik S.E."/>
            <person name="Wu G.A."/>
            <person name="Ha C.M."/>
            <person name="Edsinger-Gonzales E."/>
            <person name="Grimwood J."/>
            <person name="Schmutz J."/>
            <person name="Rabbi I.Y."/>
            <person name="Egesi C."/>
            <person name="Nauluvula P."/>
            <person name="Lebot V."/>
            <person name="Ndunguru J."/>
            <person name="Mkamilo G."/>
            <person name="Bart R.S."/>
            <person name="Setter T.L."/>
            <person name="Gleadow R.M."/>
            <person name="Kulakow P."/>
            <person name="Ferguson M.E."/>
            <person name="Rounsley S."/>
            <person name="Rokhsar D.S."/>
        </authorList>
    </citation>
    <scope>NUCLEOTIDE SEQUENCE [LARGE SCALE GENOMIC DNA]</scope>
    <source>
        <strain evidence="16">cv. AM560-2</strain>
    </source>
</reference>
<dbReference type="PROSITE" id="PS00107">
    <property type="entry name" value="PROTEIN_KINASE_ATP"/>
    <property type="match status" value="1"/>
</dbReference>
<keyword evidence="8 12" id="KW-0067">ATP-binding</keyword>
<evidence type="ECO:0000256" key="3">
    <source>
        <dbReference type="ARBA" id="ARBA00022679"/>
    </source>
</evidence>
<feature type="binding site" evidence="12">
    <location>
        <position position="336"/>
    </location>
    <ligand>
        <name>ATP</name>
        <dbReference type="ChEBI" id="CHEBI:30616"/>
    </ligand>
</feature>
<evidence type="ECO:0000259" key="14">
    <source>
        <dbReference type="PROSITE" id="PS50011"/>
    </source>
</evidence>
<evidence type="ECO:0000256" key="11">
    <source>
        <dbReference type="ARBA" id="ARBA00023180"/>
    </source>
</evidence>
<keyword evidence="11" id="KW-0325">Glycoprotein</keyword>
<dbReference type="GO" id="GO:0016020">
    <property type="term" value="C:membrane"/>
    <property type="evidence" value="ECO:0007669"/>
    <property type="project" value="UniProtKB-SubCell"/>
</dbReference>
<feature type="transmembrane region" description="Helical" evidence="13">
    <location>
        <begin position="12"/>
        <end position="34"/>
    </location>
</feature>
<dbReference type="GO" id="GO:0030247">
    <property type="term" value="F:polysaccharide binding"/>
    <property type="evidence" value="ECO:0007669"/>
    <property type="project" value="InterPro"/>
</dbReference>
<evidence type="ECO:0000256" key="6">
    <source>
        <dbReference type="ARBA" id="ARBA00022741"/>
    </source>
</evidence>
<dbReference type="GO" id="GO:0004674">
    <property type="term" value="F:protein serine/threonine kinase activity"/>
    <property type="evidence" value="ECO:0007669"/>
    <property type="project" value="UniProtKB-KW"/>
</dbReference>
<keyword evidence="6 12" id="KW-0547">Nucleotide-binding</keyword>
<dbReference type="InterPro" id="IPR045874">
    <property type="entry name" value="LRK10/LRL21-25-like"/>
</dbReference>
<sequence>MINLLVSNVYYLYLFSFWILLLVLVDHGALGVAVNDCKESKCGSGPAVRFPFRIKGRHPDHCGYPQLGFDLSCSERKETLLELPNSVKLLVKKIDYFSQVVTVSDPQGCLLKQLPNLNLSASPFQFHHYELGYWENCTIFHCLKRTQWSAATQVSCQSAPNYYVYSNPSNSGDDVNKVFNCTKMYEIINIPYELCNGNNRIVHLNWSYPRCSSCEEQYKYCKLKADSTQPVIDCYGNLERKRSLNKFLAAGIALGLFLLIVTVIAVFYIYGFNKKEKEYQSKIEKFLEDYKAFKPTRYSYNDIKRITNQFKEELGEGAYGTVYKGKISEEILVAIKVLKNSKGNGEEFVNEVRIIGKIHHVNVVRLVGFCADGFRRALIYEYLPNGSLARFISPADAKNHFLGWKRMQDIALGVAKGIEYLHQGCNQRILHFDINPHNILLDHNFNPKISDFGLAKLCLQDQSAVSMTTARGTIGYMAPEVFSRNFGNVSYKSDVYSFGMLVLEMVGGRKNVDVNQGNDEQIYFPEWIYNLLEGGEDLRLEIDAEEDAKIAKKLAIVGLWCIQWNPVDRPSMKIAVQMLEGEGDNLPIPANPFSSTNPTRTNARIPGRQLHHELEAISETE</sequence>
<dbReference type="PANTHER" id="PTHR27009">
    <property type="entry name" value="RUST RESISTANCE KINASE LR10-RELATED"/>
    <property type="match status" value="1"/>
</dbReference>
<dbReference type="InterPro" id="IPR011009">
    <property type="entry name" value="Kinase-like_dom_sf"/>
</dbReference>
<keyword evidence="3" id="KW-0808">Transferase</keyword>
<keyword evidence="7" id="KW-0418">Kinase</keyword>
<dbReference type="InterPro" id="IPR017441">
    <property type="entry name" value="Protein_kinase_ATP_BS"/>
</dbReference>
<dbReference type="GO" id="GO:0005524">
    <property type="term" value="F:ATP binding"/>
    <property type="evidence" value="ECO:0007669"/>
    <property type="project" value="UniProtKB-UniRule"/>
</dbReference>
<keyword evidence="16" id="KW-1185">Reference proteome</keyword>
<dbReference type="PROSITE" id="PS50011">
    <property type="entry name" value="PROTEIN_KINASE_DOM"/>
    <property type="match status" value="1"/>
</dbReference>
<evidence type="ECO:0000256" key="1">
    <source>
        <dbReference type="ARBA" id="ARBA00004479"/>
    </source>
</evidence>
<dbReference type="EMBL" id="CM004397">
    <property type="protein sequence ID" value="OAY37633.1"/>
    <property type="molecule type" value="Genomic_DNA"/>
</dbReference>
<evidence type="ECO:0000313" key="16">
    <source>
        <dbReference type="Proteomes" id="UP000091857"/>
    </source>
</evidence>
<evidence type="ECO:0000256" key="8">
    <source>
        <dbReference type="ARBA" id="ARBA00022840"/>
    </source>
</evidence>
<name>A0A2C9V0L2_MANES</name>
<evidence type="ECO:0000256" key="4">
    <source>
        <dbReference type="ARBA" id="ARBA00022692"/>
    </source>
</evidence>
<evidence type="ECO:0000256" key="9">
    <source>
        <dbReference type="ARBA" id="ARBA00022989"/>
    </source>
</evidence>
<dbReference type="Gene3D" id="1.10.510.10">
    <property type="entry name" value="Transferase(Phosphotransferase) domain 1"/>
    <property type="match status" value="1"/>
</dbReference>
<dbReference type="SUPFAM" id="SSF56112">
    <property type="entry name" value="Protein kinase-like (PK-like)"/>
    <property type="match status" value="1"/>
</dbReference>
<protein>
    <recommendedName>
        <fullName evidence="14">Protein kinase domain-containing protein</fullName>
    </recommendedName>
</protein>
<keyword evidence="5" id="KW-0732">Signal</keyword>
<dbReference type="InterPro" id="IPR000719">
    <property type="entry name" value="Prot_kinase_dom"/>
</dbReference>
<dbReference type="OrthoDB" id="547665at2759"/>
<dbReference type="FunFam" id="1.10.510.10:FF:000590">
    <property type="entry name" value="PR5-like receptor kinase"/>
    <property type="match status" value="1"/>
</dbReference>
<proteinExistence type="predicted"/>
<dbReference type="Gene3D" id="3.30.200.20">
    <property type="entry name" value="Phosphorylase Kinase, domain 1"/>
    <property type="match status" value="1"/>
</dbReference>
<evidence type="ECO:0000256" key="7">
    <source>
        <dbReference type="ARBA" id="ARBA00022777"/>
    </source>
</evidence>
<feature type="transmembrane region" description="Helical" evidence="13">
    <location>
        <begin position="247"/>
        <end position="270"/>
    </location>
</feature>
<comment type="caution">
    <text evidence="15">The sequence shown here is derived from an EMBL/GenBank/DDBJ whole genome shotgun (WGS) entry which is preliminary data.</text>
</comment>
<gene>
    <name evidence="15" type="ORF">MANES_11G116500v8</name>
</gene>
<dbReference type="Pfam" id="PF00069">
    <property type="entry name" value="Pkinase"/>
    <property type="match status" value="1"/>
</dbReference>
<feature type="domain" description="Protein kinase" evidence="14">
    <location>
        <begin position="308"/>
        <end position="594"/>
    </location>
</feature>
<dbReference type="InterPro" id="IPR025287">
    <property type="entry name" value="WAK_GUB"/>
</dbReference>
<dbReference type="Proteomes" id="UP000091857">
    <property type="component" value="Chromosome 11"/>
</dbReference>
<keyword evidence="4 13" id="KW-0812">Transmembrane</keyword>
<dbReference type="FunFam" id="3.30.200.20:FF:000178">
    <property type="entry name" value="serine/threonine-protein kinase PBS1-like"/>
    <property type="match status" value="1"/>
</dbReference>
<accession>A0A2C9V0L2</accession>
<evidence type="ECO:0000256" key="2">
    <source>
        <dbReference type="ARBA" id="ARBA00022527"/>
    </source>
</evidence>
<keyword evidence="9 13" id="KW-1133">Transmembrane helix</keyword>
<evidence type="ECO:0000256" key="12">
    <source>
        <dbReference type="PROSITE-ProRule" id="PRU10141"/>
    </source>
</evidence>
<dbReference type="Gramene" id="Manes.11G116500.1.v8.1">
    <property type="protein sequence ID" value="Manes.11G116500.1.v8.1.CDS"/>
    <property type="gene ID" value="Manes.11G116500.v8.1"/>
</dbReference>
<keyword evidence="2" id="KW-0723">Serine/threonine-protein kinase</keyword>
<dbReference type="AlphaFoldDB" id="A0A2C9V0L2"/>
<keyword evidence="10 13" id="KW-0472">Membrane</keyword>
<evidence type="ECO:0000256" key="10">
    <source>
        <dbReference type="ARBA" id="ARBA00023136"/>
    </source>
</evidence>